<dbReference type="GO" id="GO:0019985">
    <property type="term" value="P:translesion synthesis"/>
    <property type="evidence" value="ECO:0007669"/>
    <property type="project" value="TreeGrafter"/>
</dbReference>
<dbReference type="PROSITE" id="PS50173">
    <property type="entry name" value="UMUC"/>
    <property type="match status" value="1"/>
</dbReference>
<name>A0A5J5DGU6_9PERO</name>
<gene>
    <name evidence="7" type="ORF">FQN60_018030</name>
</gene>
<comment type="caution">
    <text evidence="7">The sequence shown here is derived from an EMBL/GenBank/DDBJ whole genome shotgun (WGS) entry which is preliminary data.</text>
</comment>
<dbReference type="NCBIfam" id="TIGR00231">
    <property type="entry name" value="small_GTP"/>
    <property type="match status" value="1"/>
</dbReference>
<feature type="compositionally biased region" description="Polar residues" evidence="5">
    <location>
        <begin position="491"/>
        <end position="503"/>
    </location>
</feature>
<dbReference type="Proteomes" id="UP000327493">
    <property type="component" value="Chromosome 5"/>
</dbReference>
<dbReference type="Pfam" id="PF21999">
    <property type="entry name" value="IMS_HHH_1"/>
    <property type="match status" value="1"/>
</dbReference>
<dbReference type="InterPro" id="IPR053848">
    <property type="entry name" value="IMS_HHH_1"/>
</dbReference>
<accession>A0A5J5DGU6</accession>
<dbReference type="InterPro" id="IPR005225">
    <property type="entry name" value="Small_GTP-bd"/>
</dbReference>
<dbReference type="FunFam" id="3.40.50.300:FF:001447">
    <property type="entry name" value="Ras-related protein Rab-1B"/>
    <property type="match status" value="1"/>
</dbReference>
<dbReference type="Gene3D" id="3.40.50.300">
    <property type="entry name" value="P-loop containing nucleotide triphosphate hydrolases"/>
    <property type="match status" value="1"/>
</dbReference>
<dbReference type="InterPro" id="IPR001806">
    <property type="entry name" value="Small_GTPase"/>
</dbReference>
<dbReference type="InterPro" id="IPR043502">
    <property type="entry name" value="DNA/RNA_pol_sf"/>
</dbReference>
<dbReference type="Gene3D" id="1.10.150.20">
    <property type="entry name" value="5' to 3' exonuclease, C-terminal subdomain"/>
    <property type="match status" value="1"/>
</dbReference>
<proteinExistence type="inferred from homology"/>
<keyword evidence="2" id="KW-0237">DNA synthesis</keyword>
<dbReference type="GO" id="GO:0003924">
    <property type="term" value="F:GTPase activity"/>
    <property type="evidence" value="ECO:0007669"/>
    <property type="project" value="InterPro"/>
</dbReference>
<evidence type="ECO:0000256" key="2">
    <source>
        <dbReference type="ARBA" id="ARBA00022634"/>
    </source>
</evidence>
<dbReference type="InterPro" id="IPR017961">
    <property type="entry name" value="DNA_pol_Y-fam_little_finger"/>
</dbReference>
<keyword evidence="4" id="KW-0547">Nucleotide-binding</keyword>
<dbReference type="PANTHER" id="PTHR46404:SF1">
    <property type="entry name" value="DNA POLYMERASE IOTA"/>
    <property type="match status" value="1"/>
</dbReference>
<dbReference type="Gene3D" id="6.10.250.1630">
    <property type="match status" value="2"/>
</dbReference>
<organism evidence="7 8">
    <name type="scientific">Etheostoma spectabile</name>
    <name type="common">orangethroat darter</name>
    <dbReference type="NCBI Taxonomy" id="54343"/>
    <lineage>
        <taxon>Eukaryota</taxon>
        <taxon>Metazoa</taxon>
        <taxon>Chordata</taxon>
        <taxon>Craniata</taxon>
        <taxon>Vertebrata</taxon>
        <taxon>Euteleostomi</taxon>
        <taxon>Actinopterygii</taxon>
        <taxon>Neopterygii</taxon>
        <taxon>Teleostei</taxon>
        <taxon>Neoteleostei</taxon>
        <taxon>Acanthomorphata</taxon>
        <taxon>Eupercaria</taxon>
        <taxon>Perciformes</taxon>
        <taxon>Percoidei</taxon>
        <taxon>Percidae</taxon>
        <taxon>Etheostomatinae</taxon>
        <taxon>Etheostoma</taxon>
    </lineage>
</organism>
<dbReference type="SMART" id="SM00174">
    <property type="entry name" value="RHO"/>
    <property type="match status" value="1"/>
</dbReference>
<dbReference type="Gene3D" id="3.30.1490.100">
    <property type="entry name" value="DNA polymerase, Y-family, little finger domain"/>
    <property type="match status" value="1"/>
</dbReference>
<dbReference type="Gene3D" id="3.40.1170.60">
    <property type="match status" value="1"/>
</dbReference>
<feature type="domain" description="UmuC" evidence="6">
    <location>
        <begin position="51"/>
        <end position="272"/>
    </location>
</feature>
<dbReference type="SUPFAM" id="SSF52540">
    <property type="entry name" value="P-loop containing nucleoside triphosphate hydrolases"/>
    <property type="match status" value="1"/>
</dbReference>
<evidence type="ECO:0000256" key="4">
    <source>
        <dbReference type="ARBA" id="ARBA00022741"/>
    </source>
</evidence>
<dbReference type="SUPFAM" id="SSF56672">
    <property type="entry name" value="DNA/RNA polymerases"/>
    <property type="match status" value="1"/>
</dbReference>
<dbReference type="InterPro" id="IPR043128">
    <property type="entry name" value="Rev_trsase/Diguanyl_cyclase"/>
</dbReference>
<dbReference type="Pfam" id="PF11799">
    <property type="entry name" value="IMS_C"/>
    <property type="match status" value="1"/>
</dbReference>
<evidence type="ECO:0000313" key="7">
    <source>
        <dbReference type="EMBL" id="KAA8592575.1"/>
    </source>
</evidence>
<evidence type="ECO:0000256" key="1">
    <source>
        <dbReference type="ARBA" id="ARBA00010945"/>
    </source>
</evidence>
<dbReference type="Pfam" id="PF00071">
    <property type="entry name" value="Ras"/>
    <property type="match status" value="1"/>
</dbReference>
<keyword evidence="3" id="KW-0808">Transferase</keyword>
<dbReference type="InterPro" id="IPR036775">
    <property type="entry name" value="DNA_pol_Y-fam_lit_finger_sf"/>
</dbReference>
<dbReference type="GO" id="GO:0006281">
    <property type="term" value="P:DNA repair"/>
    <property type="evidence" value="ECO:0007669"/>
    <property type="project" value="InterPro"/>
</dbReference>
<dbReference type="SUPFAM" id="SSF100879">
    <property type="entry name" value="Lesion bypass DNA polymerase (Y-family), little finger domain"/>
    <property type="match status" value="1"/>
</dbReference>
<dbReference type="SMART" id="SM00175">
    <property type="entry name" value="RAB"/>
    <property type="match status" value="1"/>
</dbReference>
<dbReference type="InterPro" id="IPR025527">
    <property type="entry name" value="HUWE1/Rev1_UBM"/>
</dbReference>
<evidence type="ECO:0000259" key="6">
    <source>
        <dbReference type="PROSITE" id="PS50173"/>
    </source>
</evidence>
<dbReference type="FunFam" id="3.30.70.270:FF:000013">
    <property type="entry name" value="Polymerase (DNA directed) iota"/>
    <property type="match status" value="1"/>
</dbReference>
<dbReference type="GO" id="GO:0003887">
    <property type="term" value="F:DNA-directed DNA polymerase activity"/>
    <property type="evidence" value="ECO:0007669"/>
    <property type="project" value="InterPro"/>
</dbReference>
<dbReference type="Pfam" id="PF14377">
    <property type="entry name" value="UBM"/>
    <property type="match status" value="2"/>
</dbReference>
<feature type="region of interest" description="Disordered" evidence="5">
    <location>
        <begin position="690"/>
        <end position="713"/>
    </location>
</feature>
<dbReference type="PROSITE" id="PS51419">
    <property type="entry name" value="RAB"/>
    <property type="match status" value="1"/>
</dbReference>
<dbReference type="SMART" id="SM00173">
    <property type="entry name" value="RAS"/>
    <property type="match status" value="1"/>
</dbReference>
<feature type="non-terminal residue" evidence="7">
    <location>
        <position position="1"/>
    </location>
</feature>
<dbReference type="EMBL" id="VOFY01000005">
    <property type="protein sequence ID" value="KAA8592575.1"/>
    <property type="molecule type" value="Genomic_DNA"/>
</dbReference>
<sequence length="946" mass="105050">NPSAPADGAAASNGSGTYTKIVQLVIHFPYRSHNNTSLKWDISQSIKHVQFALFDMANSEDEMEEDDTEWKNSFVDSVSLSPAVVSGIQQKYIIVTCNYVARDQGVTKLMSVTDAKERCPQLVLVKGEDLTHYREMSYKLTELLMSYCPLVERLGFDENFVDITHMVERRLAQTPESNNLSFKGHIYNHSSADVKPSDHPRLALGSHIAAELREVIHSKLGLTGCAGISTNKLLAKLVSGTFKPNQQTTLLPENISDIMGCLSSVRKVPGVGHQTAKRLQALGLVSVKDLQLFPLNDLMREFGVPTAQRLKNLALGVDDSPVVPSGAPQSLSDEDSFKKMSSTTDVLEKIQELLRSLVERMHKDGRQPQTFRLTIRRYSATNKWFSRESRQYSSDDTVVQLASLAMKLFHKMVDSSAAFHLTLINVCFSNLQSKGAAVSGKGSIKSFFTHSTSDRKTQIFSSQRQDDSSQSGDTNCMDHQFSTPCLITEPTSQKTVTTKSPHSSEAALHGFKRKRSPVVAVKDSPLQRVSGSTARSDPGETNIAHRLPPNVDPEVFWLLPEEIQKELLSPAYADPLPGTSSSSSAVDAPYITKSKSPQSFTDSQTIKDIKEAAENLVPSNRPTAVNPHRPEGTYVFPGENVMEEGRPSFPQSSDCEFPGNVDPKVFSELPLDVQRELMSEWKQQKPILKTASSRKPGRSLMTKDRKAAGKSSHANSLFKSGQRLLQVKGFVTRPLGCTMADREYDYLIKLLALGDSGVGKTTYLYRYTDNQFNRKFTTTVGIDFREKRVMYTGKGADGATERNFKIHLQLWDTAGQERDAMGFLLMFDLTNQQSFLNVRNWMSQLQANAYCDSPDIVLVGTKADLRDVRDVNGRQARDLADRYGIPYFETSAVTGVDVDQAVTTLLDLVMKRMEQNTHGGHSSEPNGSLIVSREVEEAPVRRRCVC</sequence>
<dbReference type="GO" id="GO:0005525">
    <property type="term" value="F:GTP binding"/>
    <property type="evidence" value="ECO:0007669"/>
    <property type="project" value="InterPro"/>
</dbReference>
<evidence type="ECO:0000313" key="8">
    <source>
        <dbReference type="Proteomes" id="UP000327493"/>
    </source>
</evidence>
<feature type="region of interest" description="Disordered" evidence="5">
    <location>
        <begin position="491"/>
        <end position="547"/>
    </location>
</feature>
<dbReference type="Gene3D" id="3.30.70.270">
    <property type="match status" value="1"/>
</dbReference>
<dbReference type="PROSITE" id="PS51420">
    <property type="entry name" value="RHO"/>
    <property type="match status" value="1"/>
</dbReference>
<dbReference type="PROSITE" id="PS51421">
    <property type="entry name" value="RAS"/>
    <property type="match status" value="1"/>
</dbReference>
<dbReference type="PANTHER" id="PTHR46404">
    <property type="entry name" value="DNA POLYMERASE IOTA"/>
    <property type="match status" value="1"/>
</dbReference>
<protein>
    <recommendedName>
        <fullName evidence="6">UmuC domain-containing protein</fullName>
    </recommendedName>
</protein>
<dbReference type="Pfam" id="PF00817">
    <property type="entry name" value="IMS"/>
    <property type="match status" value="1"/>
</dbReference>
<dbReference type="PRINTS" id="PR00449">
    <property type="entry name" value="RASTRNSFRMNG"/>
</dbReference>
<dbReference type="AlphaFoldDB" id="A0A5J5DGU6"/>
<comment type="similarity">
    <text evidence="1">Belongs to the DNA polymerase type-Y family.</text>
</comment>
<dbReference type="FunFam" id="3.30.1490.100:FF:000003">
    <property type="entry name" value="Polymerase (DNA directed) iota"/>
    <property type="match status" value="1"/>
</dbReference>
<keyword evidence="8" id="KW-1185">Reference proteome</keyword>
<dbReference type="GO" id="GO:0003684">
    <property type="term" value="F:damaged DNA binding"/>
    <property type="evidence" value="ECO:0007669"/>
    <property type="project" value="InterPro"/>
</dbReference>
<evidence type="ECO:0000256" key="5">
    <source>
        <dbReference type="SAM" id="MobiDB-lite"/>
    </source>
</evidence>
<evidence type="ECO:0000256" key="3">
    <source>
        <dbReference type="ARBA" id="ARBA00022679"/>
    </source>
</evidence>
<dbReference type="InterPro" id="IPR001126">
    <property type="entry name" value="UmuC"/>
</dbReference>
<reference evidence="7 8" key="1">
    <citation type="submission" date="2019-08" db="EMBL/GenBank/DDBJ databases">
        <title>A chromosome-level genome assembly, high-density linkage maps, and genome scans reveal the genomic architecture of hybrid incompatibilities underlying speciation via character displacement in darters (Percidae: Etheostominae).</title>
        <authorList>
            <person name="Moran R.L."/>
            <person name="Catchen J.M."/>
            <person name="Fuller R.C."/>
        </authorList>
    </citation>
    <scope>NUCLEOTIDE SEQUENCE [LARGE SCALE GENOMIC DNA]</scope>
    <source>
        <strain evidence="7">EspeVRDwgs_2016</strain>
        <tissue evidence="7">Muscle</tissue>
    </source>
</reference>
<dbReference type="InterPro" id="IPR027417">
    <property type="entry name" value="P-loop_NTPase"/>
</dbReference>